<keyword evidence="3 8" id="KW-0255">Endonuclease</keyword>
<dbReference type="OrthoDB" id="9777847at2"/>
<evidence type="ECO:0000256" key="6">
    <source>
        <dbReference type="ARBA" id="ARBA00023118"/>
    </source>
</evidence>
<evidence type="ECO:0000313" key="10">
    <source>
        <dbReference type="Proteomes" id="UP000199214"/>
    </source>
</evidence>
<feature type="binding site" evidence="8">
    <location>
        <position position="229"/>
    </location>
    <ligand>
        <name>Mn(2+)</name>
        <dbReference type="ChEBI" id="CHEBI:29035"/>
    </ligand>
</feature>
<sequence>MLSGRLGLERARIPHADRHGLIWLDRGRLEVEDGCLRFVTTGSDAMAAGDYQIPYHTISIVLLGPGSSVTHDALRLLARHGCALAAIGDGAVRFYTAPPLMPDTSALARAQVRRWADTKQRMEVARAMYAMRFGEIVRTRDIAVLRGQEGARIKRAYALAAERHGIAWGGRRYDRENPEAGDLANQAINHAGAAMTAAASVAVAAVGAIPQLGFVHEDSGQSFVLDIADLYRHDVLLDIAFSAVREARAAGAAPVERLVRKRAALLFRQRSVIPGMIDRIKTLLMPGQEGEVIADAGAGAGSAAESRRAP</sequence>
<name>A0A1H7UN27_9SPHN</name>
<dbReference type="Gene3D" id="3.100.10.20">
    <property type="entry name" value="CRISPR-associated endonuclease Cas1, N-terminal domain"/>
    <property type="match status" value="1"/>
</dbReference>
<feature type="binding site" evidence="8">
    <location>
        <position position="149"/>
    </location>
    <ligand>
        <name>Mn(2+)</name>
        <dbReference type="ChEBI" id="CHEBI:29035"/>
    </ligand>
</feature>
<keyword evidence="8" id="KW-0464">Manganese</keyword>
<dbReference type="EMBL" id="FNZZ01000007">
    <property type="protein sequence ID" value="SEL97727.1"/>
    <property type="molecule type" value="Genomic_DNA"/>
</dbReference>
<dbReference type="Pfam" id="PF01867">
    <property type="entry name" value="Cas_Cas1"/>
    <property type="match status" value="2"/>
</dbReference>
<dbReference type="InterPro" id="IPR019851">
    <property type="entry name" value="CRISPR-assoc_Cas1_ECOLI"/>
</dbReference>
<proteinExistence type="inferred from homology"/>
<dbReference type="InterPro" id="IPR042211">
    <property type="entry name" value="CRISPR-assoc_Cas1_N"/>
</dbReference>
<dbReference type="GO" id="GO:0043571">
    <property type="term" value="P:maintenance of CRISPR repeat elements"/>
    <property type="evidence" value="ECO:0007669"/>
    <property type="project" value="UniProtKB-UniRule"/>
</dbReference>
<comment type="subunit">
    <text evidence="8">Homodimer, forms a heterotetramer with a Cas2 homodimer.</text>
</comment>
<dbReference type="PANTHER" id="PTHR34353">
    <property type="entry name" value="CRISPR-ASSOCIATED ENDONUCLEASE CAS1 1"/>
    <property type="match status" value="1"/>
</dbReference>
<dbReference type="InterPro" id="IPR042206">
    <property type="entry name" value="CRISPR-assoc_Cas1_C"/>
</dbReference>
<dbReference type="GO" id="GO:0051607">
    <property type="term" value="P:defense response to virus"/>
    <property type="evidence" value="ECO:0007669"/>
    <property type="project" value="UniProtKB-UniRule"/>
</dbReference>
<comment type="similarity">
    <text evidence="8">Belongs to the CRISPR-associated endonuclease Cas1 family.</text>
</comment>
<evidence type="ECO:0000313" key="9">
    <source>
        <dbReference type="EMBL" id="SEL97727.1"/>
    </source>
</evidence>
<dbReference type="Gene3D" id="1.20.120.920">
    <property type="entry name" value="CRISPR-associated endonuclease Cas1, C-terminal domain"/>
    <property type="match status" value="1"/>
</dbReference>
<keyword evidence="5 8" id="KW-0460">Magnesium</keyword>
<keyword evidence="6 8" id="KW-0051">Antiviral defense</keyword>
<evidence type="ECO:0000256" key="2">
    <source>
        <dbReference type="ARBA" id="ARBA00022723"/>
    </source>
</evidence>
<dbReference type="HAMAP" id="MF_01470">
    <property type="entry name" value="Cas1"/>
    <property type="match status" value="1"/>
</dbReference>
<dbReference type="AlphaFoldDB" id="A0A1H7UN27"/>
<evidence type="ECO:0000256" key="7">
    <source>
        <dbReference type="ARBA" id="ARBA00023125"/>
    </source>
</evidence>
<dbReference type="GO" id="GO:0004520">
    <property type="term" value="F:DNA endonuclease activity"/>
    <property type="evidence" value="ECO:0007669"/>
    <property type="project" value="InterPro"/>
</dbReference>
<evidence type="ECO:0000256" key="1">
    <source>
        <dbReference type="ARBA" id="ARBA00022722"/>
    </source>
</evidence>
<dbReference type="GO" id="GO:0016787">
    <property type="term" value="F:hydrolase activity"/>
    <property type="evidence" value="ECO:0007669"/>
    <property type="project" value="UniProtKB-KW"/>
</dbReference>
<organism evidence="9 10">
    <name type="scientific">Sphingomonas palmae</name>
    <dbReference type="NCBI Taxonomy" id="1855283"/>
    <lineage>
        <taxon>Bacteria</taxon>
        <taxon>Pseudomonadati</taxon>
        <taxon>Pseudomonadota</taxon>
        <taxon>Alphaproteobacteria</taxon>
        <taxon>Sphingomonadales</taxon>
        <taxon>Sphingomonadaceae</taxon>
        <taxon>Sphingomonas</taxon>
    </lineage>
</organism>
<keyword evidence="2 8" id="KW-0479">Metal-binding</keyword>
<dbReference type="STRING" id="1855283.SAMN05216382_3032"/>
<dbReference type="GO" id="GO:0046872">
    <property type="term" value="F:metal ion binding"/>
    <property type="evidence" value="ECO:0007669"/>
    <property type="project" value="UniProtKB-UniRule"/>
</dbReference>
<dbReference type="RefSeq" id="WP_093007825.1">
    <property type="nucleotide sequence ID" value="NZ_FNZZ01000007.1"/>
</dbReference>
<dbReference type="EC" id="3.1.-.-" evidence="8"/>
<protein>
    <recommendedName>
        <fullName evidence="8">CRISPR-associated endonuclease Cas1</fullName>
        <ecNumber evidence="8">3.1.-.-</ecNumber>
    </recommendedName>
</protein>
<keyword evidence="1 8" id="KW-0540">Nuclease</keyword>
<dbReference type="InterPro" id="IPR050646">
    <property type="entry name" value="Cas1"/>
</dbReference>
<dbReference type="Proteomes" id="UP000199214">
    <property type="component" value="Unassembled WGS sequence"/>
</dbReference>
<dbReference type="PANTHER" id="PTHR34353:SF3">
    <property type="entry name" value="CRISPR-ASSOCIATED ENDONUCLEASE CAS1"/>
    <property type="match status" value="1"/>
</dbReference>
<evidence type="ECO:0000256" key="4">
    <source>
        <dbReference type="ARBA" id="ARBA00022801"/>
    </source>
</evidence>
<reference evidence="10" key="1">
    <citation type="submission" date="2016-10" db="EMBL/GenBank/DDBJ databases">
        <authorList>
            <person name="Varghese N."/>
            <person name="Submissions S."/>
        </authorList>
    </citation>
    <scope>NUCLEOTIDE SEQUENCE [LARGE SCALE GENOMIC DNA]</scope>
    <source>
        <strain evidence="10">JS21-1</strain>
    </source>
</reference>
<dbReference type="NCBIfam" id="TIGR03638">
    <property type="entry name" value="cas1_ECOLI"/>
    <property type="match status" value="1"/>
</dbReference>
<comment type="cofactor">
    <cofactor evidence="8">
        <name>Mg(2+)</name>
        <dbReference type="ChEBI" id="CHEBI:18420"/>
    </cofactor>
    <cofactor evidence="8">
        <name>Mn(2+)</name>
        <dbReference type="ChEBI" id="CHEBI:29035"/>
    </cofactor>
</comment>
<comment type="function">
    <text evidence="8">CRISPR (clustered regularly interspaced short palindromic repeat), is an adaptive immune system that provides protection against mobile genetic elements (viruses, transposable elements and conjugative plasmids). CRISPR clusters contain spacers, sequences complementary to antecedent mobile elements, and target invading nucleic acids. CRISPR clusters are transcribed and processed into CRISPR RNA (crRNA). Acts as a dsDNA endonuclease. Involved in the integration of spacer DNA into the CRISPR cassette.</text>
</comment>
<evidence type="ECO:0000256" key="5">
    <source>
        <dbReference type="ARBA" id="ARBA00022842"/>
    </source>
</evidence>
<evidence type="ECO:0000256" key="8">
    <source>
        <dbReference type="HAMAP-Rule" id="MF_01470"/>
    </source>
</evidence>
<evidence type="ECO:0000256" key="3">
    <source>
        <dbReference type="ARBA" id="ARBA00022759"/>
    </source>
</evidence>
<gene>
    <name evidence="8" type="primary">cas1</name>
    <name evidence="9" type="ORF">SAMN05216382_3032</name>
</gene>
<dbReference type="GO" id="GO:0003677">
    <property type="term" value="F:DNA binding"/>
    <property type="evidence" value="ECO:0007669"/>
    <property type="project" value="UniProtKB-KW"/>
</dbReference>
<keyword evidence="4 8" id="KW-0378">Hydrolase</keyword>
<dbReference type="InterPro" id="IPR002729">
    <property type="entry name" value="CRISPR-assoc_Cas1"/>
</dbReference>
<feature type="binding site" evidence="8">
    <location>
        <position position="216"/>
    </location>
    <ligand>
        <name>Mn(2+)</name>
        <dbReference type="ChEBI" id="CHEBI:29035"/>
    </ligand>
</feature>
<keyword evidence="10" id="KW-1185">Reference proteome</keyword>
<accession>A0A1H7UN27</accession>
<keyword evidence="7 8" id="KW-0238">DNA-binding</keyword>